<dbReference type="CDD" id="cd03416">
    <property type="entry name" value="CbiX_SirB_N"/>
    <property type="match status" value="1"/>
</dbReference>
<dbReference type="InterPro" id="IPR002762">
    <property type="entry name" value="CbiX-like"/>
</dbReference>
<evidence type="ECO:0000256" key="1">
    <source>
        <dbReference type="ARBA" id="ARBA00022723"/>
    </source>
</evidence>
<dbReference type="OrthoDB" id="9797895at2"/>
<dbReference type="Gene3D" id="3.40.50.1400">
    <property type="match status" value="1"/>
</dbReference>
<proteinExistence type="predicted"/>
<dbReference type="PANTHER" id="PTHR33542">
    <property type="entry name" value="SIROHYDROCHLORIN FERROCHELATASE, CHLOROPLASTIC"/>
    <property type="match status" value="1"/>
</dbReference>
<gene>
    <name evidence="3" type="primary">sirB</name>
    <name evidence="3" type="ORF">OPDIPICF_04631</name>
</gene>
<sequence>MASENASDTSSVNTHVILLAHGSRDANWLDAFSDGLKQMQPLLASPASVAFMELASPSLQDIVNAQAKLGVERFYVIPMFFAAGKHLLEDIPAMIRDLEALHSSISIQLGDPIGKDLDFWTFLAHQIDNQWLPSMEAAAKKPDSAAA</sequence>
<reference evidence="3 4" key="1">
    <citation type="submission" date="2019-11" db="EMBL/GenBank/DDBJ databases">
        <authorList>
            <person name="Holert J."/>
        </authorList>
    </citation>
    <scope>NUCLEOTIDE SEQUENCE [LARGE SCALE GENOMIC DNA]</scope>
    <source>
        <strain evidence="3">SB11_3</strain>
    </source>
</reference>
<evidence type="ECO:0000313" key="4">
    <source>
        <dbReference type="Proteomes" id="UP000441399"/>
    </source>
</evidence>
<keyword evidence="2 3" id="KW-0456">Lyase</keyword>
<accession>A0A5S9Q3X3</accession>
<keyword evidence="4" id="KW-1185">Reference proteome</keyword>
<evidence type="ECO:0000313" key="3">
    <source>
        <dbReference type="EMBL" id="CAA0112285.1"/>
    </source>
</evidence>
<dbReference type="GO" id="GO:0046872">
    <property type="term" value="F:metal ion binding"/>
    <property type="evidence" value="ECO:0007669"/>
    <property type="project" value="UniProtKB-KW"/>
</dbReference>
<dbReference type="InterPro" id="IPR050963">
    <property type="entry name" value="Sirohydro_Cobaltochel/CbiX"/>
</dbReference>
<keyword evidence="1" id="KW-0479">Metal-binding</keyword>
<dbReference type="AlphaFoldDB" id="A0A5S9Q3X3"/>
<dbReference type="SUPFAM" id="SSF53800">
    <property type="entry name" value="Chelatase"/>
    <property type="match status" value="1"/>
</dbReference>
<name>A0A5S9Q3X3_9GAMM</name>
<evidence type="ECO:0000256" key="2">
    <source>
        <dbReference type="ARBA" id="ARBA00023239"/>
    </source>
</evidence>
<dbReference type="GO" id="GO:0051266">
    <property type="term" value="F:sirohydrochlorin ferrochelatase activity"/>
    <property type="evidence" value="ECO:0007669"/>
    <property type="project" value="UniProtKB-EC"/>
</dbReference>
<dbReference type="Pfam" id="PF01903">
    <property type="entry name" value="CbiX"/>
    <property type="match status" value="1"/>
</dbReference>
<dbReference type="PANTHER" id="PTHR33542:SF3">
    <property type="entry name" value="SIROHYDROCHLORIN FERROCHELATASE, CHLOROPLASTIC"/>
    <property type="match status" value="1"/>
</dbReference>
<organism evidence="3 4">
    <name type="scientific">BD1-7 clade bacterium</name>
    <dbReference type="NCBI Taxonomy" id="2029982"/>
    <lineage>
        <taxon>Bacteria</taxon>
        <taxon>Pseudomonadati</taxon>
        <taxon>Pseudomonadota</taxon>
        <taxon>Gammaproteobacteria</taxon>
        <taxon>Cellvibrionales</taxon>
        <taxon>Spongiibacteraceae</taxon>
        <taxon>BD1-7 clade</taxon>
    </lineage>
</organism>
<dbReference type="Proteomes" id="UP000441399">
    <property type="component" value="Unassembled WGS sequence"/>
</dbReference>
<dbReference type="EC" id="4.99.1.4" evidence="3"/>
<dbReference type="EMBL" id="CACSIO010000013">
    <property type="protein sequence ID" value="CAA0112285.1"/>
    <property type="molecule type" value="Genomic_DNA"/>
</dbReference>
<protein>
    <submittedName>
        <fullName evidence="3">Sirohydrochlorin ferrochelatase</fullName>
        <ecNumber evidence="3">4.99.1.4</ecNumber>
    </submittedName>
</protein>